<reference evidence="12 13" key="1">
    <citation type="submission" date="2020-08" db="EMBL/GenBank/DDBJ databases">
        <title>Aquariorum lacteus gen. nov., sp. nov., a new member of the family Comamonadaceae, isolated from freshwater aquarium.</title>
        <authorList>
            <person name="Chun S.-J."/>
        </authorList>
    </citation>
    <scope>NUCLEOTIDE SEQUENCE [LARGE SCALE GENOMIC DNA]</scope>
    <source>
        <strain evidence="12 13">SJAQ100</strain>
    </source>
</reference>
<sequence>MNLSHLSALLSVSDKTGIVDLAQGLHALGIKLLSTGGTAKLLAEAGLPVTEVAEHTGFPEMLDGRVKTLHPKIHGGLLARRDLAAHRDALSTHGIATIDLLVVNLYPFEATVAKAGCTLGDAIENIDIGGPAMVRSAAKNWNDVAVLTDAGQYAGVLAELRAHGAVQRATRFALAVAAFNRISNYDAAISDYLSAIDLPADDAAVPARSAFPAQSNGRFVKLQDLRYGENPHQQAAVYRDLHPAPGSLVTAKQHQGKELSYNNLADADAAWEAVKAFDGASDGPACVIVKHANPCGVALGATAAAAYAGAFATDPTSAFGGIIAFNVPVDAAAAEAVSKQFMEVLIAPGYSAEALKILAAKANTRVLEIPLDAVQRDGATPWARGQNAQDVKRIGSGLLIQSADNAVIAAADLKVVTTRKPTPAQITDLLFAWKVAKFVKSNAIVFCGGGRTLGVGAGQMSRLDSVRIASIKAQHAGLSLQGAVVASDAFFPFRDGLDVLADAGASAVIQPGGSMRDEEVIAAANERGVAMVFTGVRHFRH</sequence>
<comment type="pathway">
    <text evidence="2 10">Purine metabolism; IMP biosynthesis via de novo pathway; 5-formamido-1-(5-phospho-D-ribosyl)imidazole-4-carboxamide from 5-amino-1-(5-phospho-D-ribosyl)imidazole-4-carboxamide (10-formyl THF route): step 1/1.</text>
</comment>
<comment type="domain">
    <text evidence="10">The IMP cyclohydrolase activity resides in the N-terminal region.</text>
</comment>
<evidence type="ECO:0000256" key="8">
    <source>
        <dbReference type="ARBA" id="ARBA00050488"/>
    </source>
</evidence>
<dbReference type="UniPathway" id="UPA00074">
    <property type="reaction ID" value="UER00133"/>
</dbReference>
<dbReference type="AlphaFoldDB" id="A0A839HKM7"/>
<dbReference type="GO" id="GO:0005829">
    <property type="term" value="C:cytosol"/>
    <property type="evidence" value="ECO:0007669"/>
    <property type="project" value="TreeGrafter"/>
</dbReference>
<dbReference type="HAMAP" id="MF_00139">
    <property type="entry name" value="PurH"/>
    <property type="match status" value="1"/>
</dbReference>
<dbReference type="GO" id="GO:0006189">
    <property type="term" value="P:'de novo' IMP biosynthetic process"/>
    <property type="evidence" value="ECO:0007669"/>
    <property type="project" value="UniProtKB-UniRule"/>
</dbReference>
<dbReference type="InterPro" id="IPR002695">
    <property type="entry name" value="PurH-like"/>
</dbReference>
<evidence type="ECO:0000256" key="10">
    <source>
        <dbReference type="HAMAP-Rule" id="MF_00139"/>
    </source>
</evidence>
<evidence type="ECO:0000313" key="12">
    <source>
        <dbReference type="EMBL" id="MBB1162653.1"/>
    </source>
</evidence>
<organism evidence="12 13">
    <name type="scientific">Aquariibacter albus</name>
    <dbReference type="NCBI Taxonomy" id="2759899"/>
    <lineage>
        <taxon>Bacteria</taxon>
        <taxon>Pseudomonadati</taxon>
        <taxon>Pseudomonadota</taxon>
        <taxon>Betaproteobacteria</taxon>
        <taxon>Burkholderiales</taxon>
        <taxon>Sphaerotilaceae</taxon>
        <taxon>Aquariibacter</taxon>
    </lineage>
</organism>
<dbReference type="PANTHER" id="PTHR11692">
    <property type="entry name" value="BIFUNCTIONAL PURINE BIOSYNTHESIS PROTEIN PURH"/>
    <property type="match status" value="1"/>
</dbReference>
<dbReference type="CDD" id="cd01421">
    <property type="entry name" value="IMPCH"/>
    <property type="match status" value="1"/>
</dbReference>
<dbReference type="FunFam" id="3.40.140.20:FF:000001">
    <property type="entry name" value="Bifunctional purine biosynthesis protein PurH"/>
    <property type="match status" value="1"/>
</dbReference>
<keyword evidence="7 10" id="KW-0511">Multifunctional enzyme</keyword>
<keyword evidence="5 10" id="KW-0658">Purine biosynthesis</keyword>
<dbReference type="EMBL" id="JACIVI010000004">
    <property type="protein sequence ID" value="MBB1162653.1"/>
    <property type="molecule type" value="Genomic_DNA"/>
</dbReference>
<comment type="caution">
    <text evidence="12">The sequence shown here is derived from an EMBL/GenBank/DDBJ whole genome shotgun (WGS) entry which is preliminary data.</text>
</comment>
<dbReference type="InterPro" id="IPR036914">
    <property type="entry name" value="MGS-like_dom_sf"/>
</dbReference>
<dbReference type="FunFam" id="3.40.50.1380:FF:000001">
    <property type="entry name" value="Bifunctional purine biosynthesis protein PurH"/>
    <property type="match status" value="1"/>
</dbReference>
<dbReference type="InterPro" id="IPR024051">
    <property type="entry name" value="AICAR_Tfase_dup_dom_sf"/>
</dbReference>
<evidence type="ECO:0000256" key="4">
    <source>
        <dbReference type="ARBA" id="ARBA00022679"/>
    </source>
</evidence>
<evidence type="ECO:0000313" key="13">
    <source>
        <dbReference type="Proteomes" id="UP000586093"/>
    </source>
</evidence>
<dbReference type="NCBIfam" id="TIGR00355">
    <property type="entry name" value="purH"/>
    <property type="match status" value="1"/>
</dbReference>
<dbReference type="SUPFAM" id="SSF53927">
    <property type="entry name" value="Cytidine deaminase-like"/>
    <property type="match status" value="1"/>
</dbReference>
<dbReference type="PANTHER" id="PTHR11692:SF0">
    <property type="entry name" value="BIFUNCTIONAL PURINE BIOSYNTHESIS PROTEIN ATIC"/>
    <property type="match status" value="1"/>
</dbReference>
<dbReference type="EC" id="3.5.4.10" evidence="10"/>
<feature type="domain" description="MGS-like" evidence="11">
    <location>
        <begin position="1"/>
        <end position="148"/>
    </location>
</feature>
<evidence type="ECO:0000256" key="3">
    <source>
        <dbReference type="ARBA" id="ARBA00007667"/>
    </source>
</evidence>
<dbReference type="RefSeq" id="WP_182664803.1">
    <property type="nucleotide sequence ID" value="NZ_JACIVI010000004.1"/>
</dbReference>
<protein>
    <recommendedName>
        <fullName evidence="10">Bifunctional purine biosynthesis protein PurH</fullName>
    </recommendedName>
    <domain>
        <recommendedName>
            <fullName evidence="10">Phosphoribosylaminoimidazolecarboxamide formyltransferase</fullName>
            <ecNumber evidence="10">2.1.2.3</ecNumber>
        </recommendedName>
        <alternativeName>
            <fullName evidence="10">AICAR transformylase</fullName>
        </alternativeName>
    </domain>
    <domain>
        <recommendedName>
            <fullName evidence="10">IMP cyclohydrolase</fullName>
            <ecNumber evidence="10">3.5.4.10</ecNumber>
        </recommendedName>
        <alternativeName>
            <fullName evidence="10">ATIC</fullName>
        </alternativeName>
        <alternativeName>
            <fullName evidence="10">IMP synthase</fullName>
        </alternativeName>
        <alternativeName>
            <fullName evidence="10">Inosinicase</fullName>
        </alternativeName>
    </domain>
</protein>
<dbReference type="GO" id="GO:0004643">
    <property type="term" value="F:phosphoribosylaminoimidazolecarboxamide formyltransferase activity"/>
    <property type="evidence" value="ECO:0007669"/>
    <property type="project" value="UniProtKB-UniRule"/>
</dbReference>
<evidence type="ECO:0000256" key="1">
    <source>
        <dbReference type="ARBA" id="ARBA00004844"/>
    </source>
</evidence>
<evidence type="ECO:0000256" key="6">
    <source>
        <dbReference type="ARBA" id="ARBA00022801"/>
    </source>
</evidence>
<evidence type="ECO:0000256" key="7">
    <source>
        <dbReference type="ARBA" id="ARBA00023268"/>
    </source>
</evidence>
<dbReference type="PIRSF" id="PIRSF000414">
    <property type="entry name" value="AICARFT_IMPCHas"/>
    <property type="match status" value="1"/>
</dbReference>
<dbReference type="PROSITE" id="PS51855">
    <property type="entry name" value="MGS"/>
    <property type="match status" value="1"/>
</dbReference>
<dbReference type="Proteomes" id="UP000586093">
    <property type="component" value="Unassembled WGS sequence"/>
</dbReference>
<keyword evidence="6 10" id="KW-0378">Hydrolase</keyword>
<dbReference type="SUPFAM" id="SSF52335">
    <property type="entry name" value="Methylglyoxal synthase-like"/>
    <property type="match status" value="1"/>
</dbReference>
<dbReference type="FunFam" id="3.40.140.20:FF:000002">
    <property type="entry name" value="Bifunctional purine biosynthesis protein PurH"/>
    <property type="match status" value="1"/>
</dbReference>
<name>A0A839HKM7_9BURK</name>
<comment type="pathway">
    <text evidence="1 10">Purine metabolism; IMP biosynthesis via de novo pathway; IMP from 5-formamido-1-(5-phospho-D-ribosyl)imidazole-4-carboxamide: step 1/1.</text>
</comment>
<dbReference type="GO" id="GO:0003937">
    <property type="term" value="F:IMP cyclohydrolase activity"/>
    <property type="evidence" value="ECO:0007669"/>
    <property type="project" value="UniProtKB-UniRule"/>
</dbReference>
<dbReference type="SMART" id="SM00851">
    <property type="entry name" value="MGS"/>
    <property type="match status" value="1"/>
</dbReference>
<accession>A0A839HKM7</accession>
<dbReference type="EC" id="2.1.2.3" evidence="10"/>
<evidence type="ECO:0000256" key="9">
    <source>
        <dbReference type="ARBA" id="ARBA00050687"/>
    </source>
</evidence>
<dbReference type="Pfam" id="PF02142">
    <property type="entry name" value="MGS"/>
    <property type="match status" value="1"/>
</dbReference>
<evidence type="ECO:0000256" key="5">
    <source>
        <dbReference type="ARBA" id="ARBA00022755"/>
    </source>
</evidence>
<dbReference type="SMART" id="SM00798">
    <property type="entry name" value="AICARFT_IMPCHas"/>
    <property type="match status" value="1"/>
</dbReference>
<keyword evidence="13" id="KW-1185">Reference proteome</keyword>
<dbReference type="Gene3D" id="3.40.50.1380">
    <property type="entry name" value="Methylglyoxal synthase-like domain"/>
    <property type="match status" value="1"/>
</dbReference>
<dbReference type="Pfam" id="PF01808">
    <property type="entry name" value="AICARFT_IMPCHas"/>
    <property type="match status" value="1"/>
</dbReference>
<comment type="catalytic activity">
    <reaction evidence="9 10">
        <text>IMP + H2O = 5-formamido-1-(5-phospho-D-ribosyl)imidazole-4-carboxamide</text>
        <dbReference type="Rhea" id="RHEA:18445"/>
        <dbReference type="ChEBI" id="CHEBI:15377"/>
        <dbReference type="ChEBI" id="CHEBI:58053"/>
        <dbReference type="ChEBI" id="CHEBI:58467"/>
        <dbReference type="EC" id="3.5.4.10"/>
    </reaction>
</comment>
<dbReference type="InterPro" id="IPR011607">
    <property type="entry name" value="MGS-like_dom"/>
</dbReference>
<dbReference type="InterPro" id="IPR016193">
    <property type="entry name" value="Cytidine_deaminase-like"/>
</dbReference>
<keyword evidence="4 10" id="KW-0808">Transferase</keyword>
<proteinExistence type="inferred from homology"/>
<gene>
    <name evidence="10 12" type="primary">purH</name>
    <name evidence="12" type="ORF">H4F90_11755</name>
</gene>
<comment type="similarity">
    <text evidence="3 10">Belongs to the PurH family.</text>
</comment>
<evidence type="ECO:0000259" key="11">
    <source>
        <dbReference type="PROSITE" id="PS51855"/>
    </source>
</evidence>
<dbReference type="NCBIfam" id="NF002049">
    <property type="entry name" value="PRK00881.1"/>
    <property type="match status" value="1"/>
</dbReference>
<comment type="catalytic activity">
    <reaction evidence="8 10">
        <text>(6R)-10-formyltetrahydrofolate + 5-amino-1-(5-phospho-beta-D-ribosyl)imidazole-4-carboxamide = 5-formamido-1-(5-phospho-D-ribosyl)imidazole-4-carboxamide + (6S)-5,6,7,8-tetrahydrofolate</text>
        <dbReference type="Rhea" id="RHEA:22192"/>
        <dbReference type="ChEBI" id="CHEBI:57453"/>
        <dbReference type="ChEBI" id="CHEBI:58467"/>
        <dbReference type="ChEBI" id="CHEBI:58475"/>
        <dbReference type="ChEBI" id="CHEBI:195366"/>
        <dbReference type="EC" id="2.1.2.3"/>
    </reaction>
</comment>
<dbReference type="Gene3D" id="3.40.140.20">
    <property type="match status" value="2"/>
</dbReference>
<evidence type="ECO:0000256" key="2">
    <source>
        <dbReference type="ARBA" id="ARBA00004954"/>
    </source>
</evidence>